<dbReference type="RefSeq" id="WP_236994745.1">
    <property type="nucleotide sequence ID" value="NZ_CP018632.1"/>
</dbReference>
<feature type="binding site" evidence="11">
    <location>
        <position position="150"/>
    </location>
    <ligand>
        <name>FMN</name>
        <dbReference type="ChEBI" id="CHEBI:58210"/>
    </ligand>
</feature>
<feature type="binding site" evidence="11">
    <location>
        <position position="256"/>
    </location>
    <ligand>
        <name>FMN</name>
        <dbReference type="ChEBI" id="CHEBI:58210"/>
    </ligand>
</feature>
<dbReference type="PIRSF" id="PIRSF000164">
    <property type="entry name" value="DHO_oxidase"/>
    <property type="match status" value="1"/>
</dbReference>
<comment type="function">
    <text evidence="1 11">Catalyzes the conversion of dihydroorotate to orotate with quinone as electron acceptor.</text>
</comment>
<evidence type="ECO:0000313" key="13">
    <source>
        <dbReference type="EMBL" id="ASJ71061.1"/>
    </source>
</evidence>
<accession>A0A2Z2NM97</accession>
<dbReference type="Proteomes" id="UP000250079">
    <property type="component" value="Chromosome"/>
</dbReference>
<proteinExistence type="inferred from homology"/>
<dbReference type="PANTHER" id="PTHR48109:SF4">
    <property type="entry name" value="DIHYDROOROTATE DEHYDROGENASE (QUINONE), MITOCHONDRIAL"/>
    <property type="match status" value="1"/>
</dbReference>
<dbReference type="CDD" id="cd04738">
    <property type="entry name" value="DHOD_2_like"/>
    <property type="match status" value="1"/>
</dbReference>
<comment type="similarity">
    <text evidence="4 11">Belongs to the dihydroorotate dehydrogenase family. Type 2 subfamily.</text>
</comment>
<dbReference type="GO" id="GO:0005737">
    <property type="term" value="C:cytoplasm"/>
    <property type="evidence" value="ECO:0007669"/>
    <property type="project" value="InterPro"/>
</dbReference>
<dbReference type="InterPro" id="IPR005719">
    <property type="entry name" value="Dihydroorotate_DH_2"/>
</dbReference>
<keyword evidence="7 11" id="KW-0665">Pyrimidine biosynthesis</keyword>
<dbReference type="PROSITE" id="PS00911">
    <property type="entry name" value="DHODEHASE_1"/>
    <property type="match status" value="1"/>
</dbReference>
<sequence>MENNAYSQSPRDLLFSLGRAILFEMDPEKAHDLALRMMSHAAVQPRLASRYATASSAVHCLGQTFDNRIGLAAGLDKNGDYIDALGAIGFGHIEIGTITPKPQPGNPKPRIFRLTQHGALINRFGFNNKGVDHLVAQVEKRRYTGRLGINIGKNAVTSLNDANNDYTYCLERVYPHADYITVNISSPNTVGLRDLQHGERLTRLLEELKQTQSRLATAHGKYVPVLVKIAPDMSDVELDGFCQAVLAHELDGVIAGNTTSDRAPVEHHLYAREAGGLSGAPIKPLANERLQAVAQRLAGKTALIGVGGVSCGNDAQEKLSLGADLVQLYSGLIYHGPALVRDCINRTN</sequence>
<evidence type="ECO:0000256" key="8">
    <source>
        <dbReference type="ARBA" id="ARBA00023002"/>
    </source>
</evidence>
<comment type="pathway">
    <text evidence="3 11">Pyrimidine metabolism; UMP biosynthesis via de novo pathway; orotate from (S)-dihydroorotate (quinone route): step 1/1.</text>
</comment>
<evidence type="ECO:0000256" key="11">
    <source>
        <dbReference type="HAMAP-Rule" id="MF_00225"/>
    </source>
</evidence>
<evidence type="ECO:0000313" key="14">
    <source>
        <dbReference type="Proteomes" id="UP000250079"/>
    </source>
</evidence>
<dbReference type="UniPathway" id="UPA00070">
    <property type="reaction ID" value="UER00946"/>
</dbReference>
<feature type="binding site" evidence="11">
    <location>
        <position position="77"/>
    </location>
    <ligand>
        <name>substrate</name>
    </ligand>
</feature>
<keyword evidence="8 11" id="KW-0560">Oxidoreductase</keyword>
<dbReference type="Gene3D" id="3.20.20.70">
    <property type="entry name" value="Aldolase class I"/>
    <property type="match status" value="1"/>
</dbReference>
<feature type="binding site" evidence="11">
    <location>
        <begin position="73"/>
        <end position="77"/>
    </location>
    <ligand>
        <name>FMN</name>
        <dbReference type="ChEBI" id="CHEBI:58210"/>
    </ligand>
</feature>
<dbReference type="NCBIfam" id="NF003646">
    <property type="entry name" value="PRK05286.1-4"/>
    <property type="match status" value="1"/>
</dbReference>
<dbReference type="GO" id="GO:0005886">
    <property type="term" value="C:plasma membrane"/>
    <property type="evidence" value="ECO:0007669"/>
    <property type="project" value="UniProtKB-SubCell"/>
</dbReference>
<feature type="active site" description="Nucleophile" evidence="11">
    <location>
        <position position="186"/>
    </location>
</feature>
<feature type="binding site" evidence="11">
    <location>
        <position position="97"/>
    </location>
    <ligand>
        <name>FMN</name>
        <dbReference type="ChEBI" id="CHEBI:58210"/>
    </ligand>
</feature>
<dbReference type="GO" id="GO:0006207">
    <property type="term" value="P:'de novo' pyrimidine nucleobase biosynthetic process"/>
    <property type="evidence" value="ECO:0007669"/>
    <property type="project" value="UniProtKB-UniRule"/>
</dbReference>
<dbReference type="InterPro" id="IPR012135">
    <property type="entry name" value="Dihydroorotate_DH_1_2"/>
</dbReference>
<dbReference type="EMBL" id="CP018632">
    <property type="protein sequence ID" value="ASJ71061.1"/>
    <property type="molecule type" value="Genomic_DNA"/>
</dbReference>
<keyword evidence="9 11" id="KW-0472">Membrane</keyword>
<dbReference type="NCBIfam" id="NF003652">
    <property type="entry name" value="PRK05286.2-5"/>
    <property type="match status" value="1"/>
</dbReference>
<dbReference type="InterPro" id="IPR005720">
    <property type="entry name" value="Dihydroorotate_DH_cat"/>
</dbReference>
<evidence type="ECO:0000256" key="2">
    <source>
        <dbReference type="ARBA" id="ARBA00004370"/>
    </source>
</evidence>
<feature type="binding site" evidence="11">
    <location>
        <position position="183"/>
    </location>
    <ligand>
        <name>substrate</name>
    </ligand>
</feature>
<dbReference type="HAMAP" id="MF_00225">
    <property type="entry name" value="DHO_dh_type2"/>
    <property type="match status" value="1"/>
</dbReference>
<evidence type="ECO:0000256" key="1">
    <source>
        <dbReference type="ARBA" id="ARBA00003125"/>
    </source>
</evidence>
<evidence type="ECO:0000256" key="4">
    <source>
        <dbReference type="ARBA" id="ARBA00005359"/>
    </source>
</evidence>
<evidence type="ECO:0000256" key="10">
    <source>
        <dbReference type="ARBA" id="ARBA00048639"/>
    </source>
</evidence>
<evidence type="ECO:0000256" key="3">
    <source>
        <dbReference type="ARBA" id="ARBA00005161"/>
    </source>
</evidence>
<feature type="binding site" evidence="11">
    <location>
        <position position="228"/>
    </location>
    <ligand>
        <name>FMN</name>
        <dbReference type="ChEBI" id="CHEBI:58210"/>
    </ligand>
</feature>
<evidence type="ECO:0000256" key="9">
    <source>
        <dbReference type="ARBA" id="ARBA00023136"/>
    </source>
</evidence>
<dbReference type="KEGG" id="gai:IMCC3135_04740"/>
<evidence type="ECO:0000256" key="5">
    <source>
        <dbReference type="ARBA" id="ARBA00022630"/>
    </source>
</evidence>
<dbReference type="AlphaFoldDB" id="A0A2Z2NM97"/>
<dbReference type="GO" id="GO:0044205">
    <property type="term" value="P:'de novo' UMP biosynthetic process"/>
    <property type="evidence" value="ECO:0007669"/>
    <property type="project" value="UniProtKB-UniRule"/>
</dbReference>
<feature type="binding site" evidence="11">
    <location>
        <position position="279"/>
    </location>
    <ligand>
        <name>FMN</name>
        <dbReference type="ChEBI" id="CHEBI:58210"/>
    </ligand>
</feature>
<organism evidence="13 14">
    <name type="scientific">Granulosicoccus antarcticus IMCC3135</name>
    <dbReference type="NCBI Taxonomy" id="1192854"/>
    <lineage>
        <taxon>Bacteria</taxon>
        <taxon>Pseudomonadati</taxon>
        <taxon>Pseudomonadota</taxon>
        <taxon>Gammaproteobacteria</taxon>
        <taxon>Chromatiales</taxon>
        <taxon>Granulosicoccaceae</taxon>
        <taxon>Granulosicoccus</taxon>
    </lineage>
</organism>
<feature type="binding site" evidence="11">
    <location>
        <position position="183"/>
    </location>
    <ligand>
        <name>FMN</name>
        <dbReference type="ChEBI" id="CHEBI:58210"/>
    </ligand>
</feature>
<gene>
    <name evidence="11 13" type="primary">pyrD</name>
    <name evidence="13" type="ORF">IMCC3135_04740</name>
</gene>
<evidence type="ECO:0000259" key="12">
    <source>
        <dbReference type="Pfam" id="PF01180"/>
    </source>
</evidence>
<feature type="binding site" evidence="11">
    <location>
        <position position="308"/>
    </location>
    <ligand>
        <name>FMN</name>
        <dbReference type="ChEBI" id="CHEBI:58210"/>
    </ligand>
</feature>
<evidence type="ECO:0000256" key="6">
    <source>
        <dbReference type="ARBA" id="ARBA00022643"/>
    </source>
</evidence>
<dbReference type="InterPro" id="IPR013785">
    <property type="entry name" value="Aldolase_TIM"/>
</dbReference>
<reference evidence="13 14" key="1">
    <citation type="submission" date="2016-12" db="EMBL/GenBank/DDBJ databases">
        <authorList>
            <person name="Song W.-J."/>
            <person name="Kurnit D.M."/>
        </authorList>
    </citation>
    <scope>NUCLEOTIDE SEQUENCE [LARGE SCALE GENOMIC DNA]</scope>
    <source>
        <strain evidence="13 14">IMCC3135</strain>
    </source>
</reference>
<feature type="binding site" evidence="11">
    <location>
        <begin position="257"/>
        <end position="258"/>
    </location>
    <ligand>
        <name>substrate</name>
    </ligand>
</feature>
<name>A0A2Z2NM97_9GAMM</name>
<feature type="binding site" evidence="11">
    <location>
        <position position="188"/>
    </location>
    <ligand>
        <name>substrate</name>
    </ligand>
</feature>
<comment type="subcellular location">
    <subcellularLocation>
        <location evidence="11">Cell membrane</location>
        <topology evidence="11">Peripheral membrane protein</topology>
    </subcellularLocation>
    <subcellularLocation>
        <location evidence="2">Membrane</location>
    </subcellularLocation>
</comment>
<dbReference type="GO" id="GO:0106430">
    <property type="term" value="F:dihydroorotate dehydrogenase (quinone) activity"/>
    <property type="evidence" value="ECO:0007669"/>
    <property type="project" value="UniProtKB-EC"/>
</dbReference>
<dbReference type="EC" id="1.3.5.2" evidence="11"/>
<protein>
    <recommendedName>
        <fullName evidence="11">Dihydroorotate dehydrogenase (quinone)</fullName>
        <ecNumber evidence="11">1.3.5.2</ecNumber>
    </recommendedName>
    <alternativeName>
        <fullName evidence="11">DHOdehase</fullName>
        <shortName evidence="11">DHOD</shortName>
        <shortName evidence="11">DHODase</shortName>
    </alternativeName>
    <alternativeName>
        <fullName evidence="11">Dihydroorotate oxidase</fullName>
    </alternativeName>
</protein>
<keyword evidence="5 11" id="KW-0285">Flavoprotein</keyword>
<dbReference type="SUPFAM" id="SSF51395">
    <property type="entry name" value="FMN-linked oxidoreductases"/>
    <property type="match status" value="1"/>
</dbReference>
<dbReference type="NCBIfam" id="NF003644">
    <property type="entry name" value="PRK05286.1-1"/>
    <property type="match status" value="1"/>
</dbReference>
<dbReference type="Pfam" id="PF01180">
    <property type="entry name" value="DHO_dh"/>
    <property type="match status" value="1"/>
</dbReference>
<keyword evidence="11" id="KW-1003">Cell membrane</keyword>
<dbReference type="NCBIfam" id="NF003645">
    <property type="entry name" value="PRK05286.1-2"/>
    <property type="match status" value="1"/>
</dbReference>
<feature type="domain" description="Dihydroorotate dehydrogenase catalytic" evidence="12">
    <location>
        <begin position="57"/>
        <end position="344"/>
    </location>
</feature>
<dbReference type="NCBIfam" id="TIGR01036">
    <property type="entry name" value="pyrD_sub2"/>
    <property type="match status" value="1"/>
</dbReference>
<comment type="catalytic activity">
    <reaction evidence="10 11">
        <text>(S)-dihydroorotate + a quinone = orotate + a quinol</text>
        <dbReference type="Rhea" id="RHEA:30187"/>
        <dbReference type="ChEBI" id="CHEBI:24646"/>
        <dbReference type="ChEBI" id="CHEBI:30839"/>
        <dbReference type="ChEBI" id="CHEBI:30864"/>
        <dbReference type="ChEBI" id="CHEBI:132124"/>
        <dbReference type="EC" id="1.3.5.2"/>
    </reaction>
</comment>
<dbReference type="InterPro" id="IPR001295">
    <property type="entry name" value="Dihydroorotate_DH_CS"/>
</dbReference>
<comment type="cofactor">
    <cofactor evidence="11">
        <name>FMN</name>
        <dbReference type="ChEBI" id="CHEBI:58210"/>
    </cofactor>
    <text evidence="11">Binds 1 FMN per subunit.</text>
</comment>
<comment type="subunit">
    <text evidence="11">Monomer.</text>
</comment>
<keyword evidence="6 11" id="KW-0288">FMN</keyword>
<feature type="binding site" evidence="11">
    <location>
        <begin position="122"/>
        <end position="126"/>
    </location>
    <ligand>
        <name>substrate</name>
    </ligand>
</feature>
<dbReference type="InterPro" id="IPR050074">
    <property type="entry name" value="DHO_dehydrogenase"/>
</dbReference>
<evidence type="ECO:0000256" key="7">
    <source>
        <dbReference type="ARBA" id="ARBA00022975"/>
    </source>
</evidence>
<feature type="binding site" evidence="11">
    <location>
        <begin position="329"/>
        <end position="330"/>
    </location>
    <ligand>
        <name>FMN</name>
        <dbReference type="ChEBI" id="CHEBI:58210"/>
    </ligand>
</feature>
<keyword evidence="14" id="KW-1185">Reference proteome</keyword>
<dbReference type="PANTHER" id="PTHR48109">
    <property type="entry name" value="DIHYDROOROTATE DEHYDROGENASE (QUINONE), MITOCHONDRIAL-RELATED"/>
    <property type="match status" value="1"/>
</dbReference>